<dbReference type="Pfam" id="PF04650">
    <property type="entry name" value="YSIRK_signal"/>
    <property type="match status" value="1"/>
</dbReference>
<organism evidence="8 9">
    <name type="scientific">Lactobacillus colini</name>
    <dbReference type="NCBI Taxonomy" id="1819254"/>
    <lineage>
        <taxon>Bacteria</taxon>
        <taxon>Bacillati</taxon>
        <taxon>Bacillota</taxon>
        <taxon>Bacilli</taxon>
        <taxon>Lactobacillales</taxon>
        <taxon>Lactobacillaceae</taxon>
        <taxon>Lactobacillus</taxon>
    </lineage>
</organism>
<feature type="compositionally biased region" description="Polar residues" evidence="5">
    <location>
        <begin position="1091"/>
        <end position="1107"/>
    </location>
</feature>
<protein>
    <submittedName>
        <fullName evidence="8">LPXTG-motif cell wall-anchored protein</fullName>
    </submittedName>
</protein>
<feature type="compositionally biased region" description="Polar residues" evidence="5">
    <location>
        <begin position="41"/>
        <end position="69"/>
    </location>
</feature>
<evidence type="ECO:0000313" key="9">
    <source>
        <dbReference type="Proteomes" id="UP001519292"/>
    </source>
</evidence>
<keyword evidence="9" id="KW-1185">Reference proteome</keyword>
<feature type="domain" description="Gram-positive cocci surface proteins LPxTG" evidence="7">
    <location>
        <begin position="1160"/>
        <end position="1192"/>
    </location>
</feature>
<keyword evidence="6" id="KW-1133">Transmembrane helix</keyword>
<accession>A0ABS4MBN6</accession>
<evidence type="ECO:0000256" key="6">
    <source>
        <dbReference type="SAM" id="Phobius"/>
    </source>
</evidence>
<feature type="compositionally biased region" description="Basic and acidic residues" evidence="5">
    <location>
        <begin position="70"/>
        <end position="96"/>
    </location>
</feature>
<dbReference type="PROSITE" id="PS50847">
    <property type="entry name" value="GRAM_POS_ANCHORING"/>
    <property type="match status" value="1"/>
</dbReference>
<dbReference type="Gene3D" id="2.60.40.4300">
    <property type="match status" value="3"/>
</dbReference>
<name>A0ABS4MBN6_9LACO</name>
<evidence type="ECO:0000256" key="4">
    <source>
        <dbReference type="ARBA" id="ARBA00023088"/>
    </source>
</evidence>
<comment type="caution">
    <text evidence="8">The sequence shown here is derived from an EMBL/GenBank/DDBJ whole genome shotgun (WGS) entry which is preliminary data.</text>
</comment>
<sequence>MKSNKSYFSEEKLHYGLRKLSVGIVSVVLSTSAYALFSSQVKADTTSEQPVTSINKPDQSQKEPQQVLETSEKEDTNKVNTEKEDTSIVNTEKKPVETTLTETTASDETKSAEQEPIVDNNLSTLKGQLPDAKTAIQNFNDLTGATTAQWENIDPNKTGKQNGFLVINYADGTRKEVAASVNVYTGIVNFHYINGLTGEPIKNTIPEHAGQTDIQIGTSNDDPTTTPIDSFEPSVYDYVIRGYNHGKITKDSPDGEIVDNLDNFHFNNGIQDLYVQYLPLSPLEISGQDEQGNLLYQVTMSTSNALVATKNAPFYKAENEDYSTNPLYVPGYELVTTPANASGKVGQTWNSVTDPNPIKIVYVYKKLNQDSESGASTPLAPIIFTDKDSTIKGADAILPTRTNQYYDYTDAIDEHTDSVSKKYGYVVIGRVGSLKGYGFYQPNYLKFYGLNYKPVSVKFVDDTKDKTLASYSSTYSGDENYDTSSLVTYFEKQHPDYEKSTITGIPAGKYSLFPTEIVFHYNQTASQHIYWLDSESKDSSGPNGFKLVQEEDINKQVIGSTYKLTKATPDNYALANGQEDLTSVTIDGKDRYIMLVHQLDTKADTKTIHQTVIVQKPDKNSPDNNNLTGEFTRTITTDKVTGDQTTDEWKPTKVDSFIPEQIDGYKMTITKDGKTVDQIPEISSTSPDGEIYKVSYTQIKQPEKTTSQHIYWLDSESKDSSGPNGFKLVQEEDINKQVIGSTYKLTKATPDNYALANNQDSLISVTIDGKDRYIMLIHQLDKQTDTKTIHQTVIVQKPDKNSPDNNNLTGEFTRTITTDKVTGKQTTDEWKPTKVDSFIPEQIDGYKMTITKDGKTVDQIPEISSTSPDGEIYRISYTQIKQPEKTTNQHIYWLDSETKDPSGPNGFKLVQDEDINKQVIGSTYKLTKITPDNYALANGQEDLTSVTIDGKDRYIMLIHQLDKQTDTKAIHQTIIVQKPDKNSPDSNNLTGEFTRTITTDKVTGDQTTDEWKPTKVDSFIPEQIDGYKMTITKDGKTVEQIPKISSTSPDGEIYKVSYTQINSETEQPNDTTNSQNVPTNVPANEPEKTENNNPQTVADTTNSPSTNEESHNSKPNKTNKTNSDQKITNASKASEQTFAKSYKTPVINSTNKSNSASAKLPETGAKQTNILAILGLTALISAISLAFRPKRK</sequence>
<feature type="compositionally biased region" description="Low complexity" evidence="5">
    <location>
        <begin position="1113"/>
        <end position="1122"/>
    </location>
</feature>
<feature type="transmembrane region" description="Helical" evidence="6">
    <location>
        <begin position="1170"/>
        <end position="1187"/>
    </location>
</feature>
<reference evidence="8 9" key="1">
    <citation type="submission" date="2021-03" db="EMBL/GenBank/DDBJ databases">
        <title>Genomic Encyclopedia of Type Strains, Phase IV (KMG-IV): sequencing the most valuable type-strain genomes for metagenomic binning, comparative biology and taxonomic classification.</title>
        <authorList>
            <person name="Goeker M."/>
        </authorList>
    </citation>
    <scope>NUCLEOTIDE SEQUENCE [LARGE SCALE GENOMIC DNA]</scope>
    <source>
        <strain evidence="8 9">DSM 101872</strain>
    </source>
</reference>
<dbReference type="InterPro" id="IPR019931">
    <property type="entry name" value="LPXTG_anchor"/>
</dbReference>
<keyword evidence="4" id="KW-0572">Peptidoglycan-anchor</keyword>
<keyword evidence="3" id="KW-0732">Signal</keyword>
<proteinExistence type="predicted"/>
<evidence type="ECO:0000256" key="3">
    <source>
        <dbReference type="ARBA" id="ARBA00022729"/>
    </source>
</evidence>
<evidence type="ECO:0000313" key="8">
    <source>
        <dbReference type="EMBL" id="MBP2057093.1"/>
    </source>
</evidence>
<feature type="compositionally biased region" description="Low complexity" evidence="5">
    <location>
        <begin position="97"/>
        <end position="106"/>
    </location>
</feature>
<dbReference type="NCBIfam" id="TIGR01168">
    <property type="entry name" value="YSIRK_signal"/>
    <property type="match status" value="1"/>
</dbReference>
<dbReference type="NCBIfam" id="TIGR01167">
    <property type="entry name" value="LPXTG_anchor"/>
    <property type="match status" value="1"/>
</dbReference>
<gene>
    <name evidence="8" type="ORF">J2Z60_000255</name>
</gene>
<evidence type="ECO:0000256" key="5">
    <source>
        <dbReference type="SAM" id="MobiDB-lite"/>
    </source>
</evidence>
<evidence type="ECO:0000256" key="2">
    <source>
        <dbReference type="ARBA" id="ARBA00022525"/>
    </source>
</evidence>
<feature type="compositionally biased region" description="Polar residues" evidence="5">
    <location>
        <begin position="1063"/>
        <end position="1082"/>
    </location>
</feature>
<keyword evidence="6" id="KW-0812">Transmembrane</keyword>
<dbReference type="Pfam" id="PF17966">
    <property type="entry name" value="Muc_B2"/>
    <property type="match status" value="3"/>
</dbReference>
<keyword evidence="1" id="KW-0134">Cell wall</keyword>
<dbReference type="InterPro" id="IPR041495">
    <property type="entry name" value="Mub_B2"/>
</dbReference>
<dbReference type="Gene3D" id="3.10.20.320">
    <property type="entry name" value="Putative peptidoglycan bound protein (lpxtg motif)"/>
    <property type="match status" value="1"/>
</dbReference>
<dbReference type="Pfam" id="PF08428">
    <property type="entry name" value="Rib"/>
    <property type="match status" value="1"/>
</dbReference>
<feature type="region of interest" description="Disordered" evidence="5">
    <location>
        <begin position="41"/>
        <end position="114"/>
    </location>
</feature>
<keyword evidence="6" id="KW-0472">Membrane</keyword>
<dbReference type="EMBL" id="JAGGLU010000001">
    <property type="protein sequence ID" value="MBP2057093.1"/>
    <property type="molecule type" value="Genomic_DNA"/>
</dbReference>
<feature type="region of interest" description="Disordered" evidence="5">
    <location>
        <begin position="1063"/>
        <end position="1136"/>
    </location>
</feature>
<feature type="compositionally biased region" description="Polar residues" evidence="5">
    <location>
        <begin position="1124"/>
        <end position="1136"/>
    </location>
</feature>
<evidence type="ECO:0000256" key="1">
    <source>
        <dbReference type="ARBA" id="ARBA00022512"/>
    </source>
</evidence>
<dbReference type="RefSeq" id="WP_209685597.1">
    <property type="nucleotide sequence ID" value="NZ_JAGGLU010000001.1"/>
</dbReference>
<dbReference type="Pfam" id="PF00746">
    <property type="entry name" value="Gram_pos_anchor"/>
    <property type="match status" value="1"/>
</dbReference>
<evidence type="ECO:0000259" key="7">
    <source>
        <dbReference type="PROSITE" id="PS50847"/>
    </source>
</evidence>
<dbReference type="InterPro" id="IPR059115">
    <property type="entry name" value="Rib"/>
</dbReference>
<keyword evidence="2" id="KW-0964">Secreted</keyword>
<dbReference type="InterPro" id="IPR005877">
    <property type="entry name" value="YSIRK_signal_dom"/>
</dbReference>
<dbReference type="Proteomes" id="UP001519292">
    <property type="component" value="Unassembled WGS sequence"/>
</dbReference>